<evidence type="ECO:0000256" key="5">
    <source>
        <dbReference type="ARBA" id="ARBA00023136"/>
    </source>
</evidence>
<dbReference type="InterPro" id="IPR050799">
    <property type="entry name" value="ZIP_Transporter"/>
</dbReference>
<feature type="region of interest" description="Disordered" evidence="6">
    <location>
        <begin position="134"/>
        <end position="273"/>
    </location>
</feature>
<feature type="transmembrane region" description="Helical" evidence="7">
    <location>
        <begin position="393"/>
        <end position="413"/>
    </location>
</feature>
<evidence type="ECO:0000256" key="6">
    <source>
        <dbReference type="SAM" id="MobiDB-lite"/>
    </source>
</evidence>
<feature type="compositionally biased region" description="Basic and acidic residues" evidence="6">
    <location>
        <begin position="313"/>
        <end position="326"/>
    </location>
</feature>
<keyword evidence="10" id="KW-1185">Reference proteome</keyword>
<dbReference type="Proteomes" id="UP000619137">
    <property type="component" value="Unassembled WGS sequence"/>
</dbReference>
<feature type="transmembrane region" description="Helical" evidence="7">
    <location>
        <begin position="419"/>
        <end position="445"/>
    </location>
</feature>
<feature type="compositionally biased region" description="Basic residues" evidence="6">
    <location>
        <begin position="187"/>
        <end position="201"/>
    </location>
</feature>
<feature type="transmembrane region" description="Helical" evidence="7">
    <location>
        <begin position="744"/>
        <end position="765"/>
    </location>
</feature>
<evidence type="ECO:0000256" key="4">
    <source>
        <dbReference type="ARBA" id="ARBA00022989"/>
    </source>
</evidence>
<name>A0A851AQG0_SULDA</name>
<evidence type="ECO:0000313" key="9">
    <source>
        <dbReference type="EMBL" id="NWI34773.1"/>
    </source>
</evidence>
<evidence type="ECO:0000256" key="1">
    <source>
        <dbReference type="ARBA" id="ARBA00004141"/>
    </source>
</evidence>
<dbReference type="Pfam" id="PF02535">
    <property type="entry name" value="Zip"/>
    <property type="match status" value="1"/>
</dbReference>
<dbReference type="GO" id="GO:0071578">
    <property type="term" value="P:zinc ion import across plasma membrane"/>
    <property type="evidence" value="ECO:0007669"/>
    <property type="project" value="TreeGrafter"/>
</dbReference>
<dbReference type="PANTHER" id="PTHR12191:SF14">
    <property type="entry name" value="ZINC TRANSPORTER ZIP10"/>
    <property type="match status" value="1"/>
</dbReference>
<gene>
    <name evidence="9" type="primary">Slc39a10_1</name>
    <name evidence="9" type="ORF">SULDAC_R13088</name>
</gene>
<feature type="compositionally biased region" description="Basic residues" evidence="6">
    <location>
        <begin position="329"/>
        <end position="343"/>
    </location>
</feature>
<dbReference type="PANTHER" id="PTHR12191">
    <property type="entry name" value="SOLUTE CARRIER FAMILY 39"/>
    <property type="match status" value="1"/>
</dbReference>
<feature type="non-terminal residue" evidence="9">
    <location>
        <position position="1"/>
    </location>
</feature>
<feature type="compositionally biased region" description="Basic and acidic residues" evidence="6">
    <location>
        <begin position="295"/>
        <end position="306"/>
    </location>
</feature>
<feature type="compositionally biased region" description="Basic and acidic residues" evidence="6">
    <location>
        <begin position="257"/>
        <end position="273"/>
    </location>
</feature>
<dbReference type="GO" id="GO:0005886">
    <property type="term" value="C:plasma membrane"/>
    <property type="evidence" value="ECO:0007669"/>
    <property type="project" value="TreeGrafter"/>
</dbReference>
<dbReference type="AlphaFoldDB" id="A0A851AQG0"/>
<dbReference type="GO" id="GO:0030003">
    <property type="term" value="P:intracellular monoatomic cation homeostasis"/>
    <property type="evidence" value="ECO:0007669"/>
    <property type="project" value="TreeGrafter"/>
</dbReference>
<dbReference type="GO" id="GO:0140410">
    <property type="term" value="F:monoatomic cation:bicarbonate symporter activity"/>
    <property type="evidence" value="ECO:0007669"/>
    <property type="project" value="TreeGrafter"/>
</dbReference>
<feature type="compositionally biased region" description="Basic residues" evidence="6">
    <location>
        <begin position="239"/>
        <end position="248"/>
    </location>
</feature>
<feature type="transmembrane region" description="Helical" evidence="7">
    <location>
        <begin position="771"/>
        <end position="792"/>
    </location>
</feature>
<evidence type="ECO:0000256" key="7">
    <source>
        <dbReference type="SAM" id="Phobius"/>
    </source>
</evidence>
<feature type="compositionally biased region" description="Basic and acidic residues" evidence="6">
    <location>
        <begin position="546"/>
        <end position="561"/>
    </location>
</feature>
<feature type="non-terminal residue" evidence="9">
    <location>
        <position position="843"/>
    </location>
</feature>
<proteinExistence type="inferred from homology"/>
<sequence length="843" mass="95411">MKVHMHTKFCIICLLTFIFHQCNHCHEDGHNHGPKDECVHSHNDYQISNASYFQNGGTESMPSKFSTLEAENEQKYYIEKIFDRYGENGRLSFFGLEKLLISLGLGEVKVVMINHDEIGHDHVSHLYALEVQEGKHSHSHNHPHSHSDSENQTMTGMAAKRNHKCDPERGAVVPSVKDDGKHIHDQSRHHHHHHPRLHHHDHNGTHHSRNDSVSHGEHGEQNHEPSTETNTTQDQPERKQRKQKKKQKKISETSGDATRDYAPDHVTGDQNEHNRVHKHDHVHDASHLHVHHHEHSNDRSTSHGHQDSSLGNEDGHHHTSKREAPHKQISVRKHAIFSTRSHKDHNEDERDREECLNVTQLLRYYGLETSSPISPELDEQVHPQLGLFPSFKICYVFFSYLKSFISIVLITFLYSFLPTAWFCGIISITVISLLSLLGVILIPIINQGCFKFLLTFLVALAVGTMSGDALLHLLPHVSHVHEHKRSHRHAHGHGVRTEGFLEENDPVLKGLVALGGIYVLFIIEHCIRMYKHYNKQKSKQKWCKKKQTEESPIGRKLSDHKLNNRPDADWLQLKPLAGADDSVLSEDRLNETELTDLDGQLESPPKNFLTVEEGNNMHHSHNDVSHAAQEHDLHDSEYDSHGEDKMIARKHSHHWHHKHSHHSHGHCHSGKDLKDTGIANIAWMVIMGDGIHNFSDGLAIGAAFSAGLTGGISTSIAVFCHELPHELGDFAVLLKAGMTVKQAIVYNLLSAMMAYIGMLIGTAVGQYANNITLWIFAITAGMFLYVALVDMLPEMLHGDGDNEEHGYCPVGQFVLQNLGLLLGFAIMLVIALYEDKIVLDIQF</sequence>
<evidence type="ECO:0000256" key="2">
    <source>
        <dbReference type="ARBA" id="ARBA00006939"/>
    </source>
</evidence>
<keyword evidence="8" id="KW-0732">Signal</keyword>
<keyword evidence="4 7" id="KW-1133">Transmembrane helix</keyword>
<feature type="chain" id="PRO_5032967889" evidence="8">
    <location>
        <begin position="26"/>
        <end position="843"/>
    </location>
</feature>
<dbReference type="InterPro" id="IPR003689">
    <property type="entry name" value="ZIP"/>
</dbReference>
<feature type="compositionally biased region" description="Basic and acidic residues" evidence="6">
    <location>
        <begin position="176"/>
        <end position="186"/>
    </location>
</feature>
<organism evidence="9 10">
    <name type="scientific">Sula dactylatra</name>
    <name type="common">Masked booby</name>
    <dbReference type="NCBI Taxonomy" id="56068"/>
    <lineage>
        <taxon>Eukaryota</taxon>
        <taxon>Metazoa</taxon>
        <taxon>Chordata</taxon>
        <taxon>Craniata</taxon>
        <taxon>Vertebrata</taxon>
        <taxon>Euteleostomi</taxon>
        <taxon>Archelosauria</taxon>
        <taxon>Archosauria</taxon>
        <taxon>Dinosauria</taxon>
        <taxon>Saurischia</taxon>
        <taxon>Theropoda</taxon>
        <taxon>Coelurosauria</taxon>
        <taxon>Aves</taxon>
        <taxon>Neognathae</taxon>
        <taxon>Neoaves</taxon>
        <taxon>Aequornithes</taxon>
        <taxon>Suliformes</taxon>
        <taxon>Sulidae</taxon>
        <taxon>Sula</taxon>
    </lineage>
</organism>
<feature type="transmembrane region" description="Helical" evidence="7">
    <location>
        <begin position="813"/>
        <end position="833"/>
    </location>
</feature>
<feature type="region of interest" description="Disordered" evidence="6">
    <location>
        <begin position="285"/>
        <end position="352"/>
    </location>
</feature>
<keyword evidence="5 7" id="KW-0472">Membrane</keyword>
<feature type="compositionally biased region" description="Basic and acidic residues" evidence="6">
    <location>
        <begin position="202"/>
        <end position="226"/>
    </location>
</feature>
<accession>A0A851AQG0</accession>
<comment type="subcellular location">
    <subcellularLocation>
        <location evidence="1">Membrane</location>
        <topology evidence="1">Multi-pass membrane protein</topology>
    </subcellularLocation>
</comment>
<protein>
    <submittedName>
        <fullName evidence="9">S39AA protein</fullName>
    </submittedName>
</protein>
<feature type="transmembrane region" description="Helical" evidence="7">
    <location>
        <begin position="507"/>
        <end position="527"/>
    </location>
</feature>
<evidence type="ECO:0000256" key="3">
    <source>
        <dbReference type="ARBA" id="ARBA00022692"/>
    </source>
</evidence>
<reference evidence="9" key="1">
    <citation type="submission" date="2019-10" db="EMBL/GenBank/DDBJ databases">
        <title>Bird 10,000 Genomes (B10K) Project - Family phase.</title>
        <authorList>
            <person name="Zhang G."/>
        </authorList>
    </citation>
    <scope>NUCLEOTIDE SEQUENCE</scope>
    <source>
        <strain evidence="9">B10K-DU-002-49</strain>
        <tissue evidence="9">Muscle</tissue>
    </source>
</reference>
<dbReference type="EMBL" id="WEKW01032907">
    <property type="protein sequence ID" value="NWI34773.1"/>
    <property type="molecule type" value="Genomic_DNA"/>
</dbReference>
<evidence type="ECO:0000313" key="10">
    <source>
        <dbReference type="Proteomes" id="UP000619137"/>
    </source>
</evidence>
<dbReference type="GO" id="GO:0005385">
    <property type="term" value="F:zinc ion transmembrane transporter activity"/>
    <property type="evidence" value="ECO:0007669"/>
    <property type="project" value="TreeGrafter"/>
</dbReference>
<keyword evidence="3 7" id="KW-0812">Transmembrane</keyword>
<feature type="transmembrane region" description="Helical" evidence="7">
    <location>
        <begin position="452"/>
        <end position="474"/>
    </location>
</feature>
<evidence type="ECO:0000256" key="8">
    <source>
        <dbReference type="SAM" id="SignalP"/>
    </source>
</evidence>
<feature type="signal peptide" evidence="8">
    <location>
        <begin position="1"/>
        <end position="25"/>
    </location>
</feature>
<comment type="similarity">
    <text evidence="2">Belongs to the ZIP transporter (TC 2.A.5) family.</text>
</comment>
<feature type="region of interest" description="Disordered" evidence="6">
    <location>
        <begin position="540"/>
        <end position="561"/>
    </location>
</feature>
<comment type="caution">
    <text evidence="9">The sequence shown here is derived from an EMBL/GenBank/DDBJ whole genome shotgun (WGS) entry which is preliminary data.</text>
</comment>